<evidence type="ECO:0000256" key="6">
    <source>
        <dbReference type="SAM" id="MobiDB-lite"/>
    </source>
</evidence>
<name>A0AAW1SBI0_9CHLO</name>
<dbReference type="GO" id="GO:0000724">
    <property type="term" value="P:double-strand break repair via homologous recombination"/>
    <property type="evidence" value="ECO:0007669"/>
    <property type="project" value="TreeGrafter"/>
</dbReference>
<proteinExistence type="inferred from homology"/>
<dbReference type="Proteomes" id="UP001438707">
    <property type="component" value="Unassembled WGS sequence"/>
</dbReference>
<dbReference type="InterPro" id="IPR000253">
    <property type="entry name" value="FHA_dom"/>
</dbReference>
<dbReference type="PROSITE" id="PS50800">
    <property type="entry name" value="SAP"/>
    <property type="match status" value="1"/>
</dbReference>
<dbReference type="SUPFAM" id="SSF49879">
    <property type="entry name" value="SMAD/FHA domain"/>
    <property type="match status" value="1"/>
</dbReference>
<dbReference type="Gene3D" id="1.10.720.30">
    <property type="entry name" value="SAP domain"/>
    <property type="match status" value="1"/>
</dbReference>
<keyword evidence="2" id="KW-0227">DNA damage</keyword>
<feature type="region of interest" description="Disordered" evidence="6">
    <location>
        <begin position="725"/>
        <end position="747"/>
    </location>
</feature>
<reference evidence="9 10" key="1">
    <citation type="journal article" date="2024" name="Nat. Commun.">
        <title>Phylogenomics reveals the evolutionary origins of lichenization in chlorophyte algae.</title>
        <authorList>
            <person name="Puginier C."/>
            <person name="Libourel C."/>
            <person name="Otte J."/>
            <person name="Skaloud P."/>
            <person name="Haon M."/>
            <person name="Grisel S."/>
            <person name="Petersen M."/>
            <person name="Berrin J.G."/>
            <person name="Delaux P.M."/>
            <person name="Dal Grande F."/>
            <person name="Keller J."/>
        </authorList>
    </citation>
    <scope>NUCLEOTIDE SEQUENCE [LARGE SCALE GENOMIC DNA]</scope>
    <source>
        <strain evidence="9 10">SAG 2145</strain>
    </source>
</reference>
<comment type="similarity">
    <text evidence="5">Belongs to the Nibrin family.</text>
</comment>
<feature type="domain" description="FHA" evidence="7">
    <location>
        <begin position="23"/>
        <end position="75"/>
    </location>
</feature>
<evidence type="ECO:0000256" key="5">
    <source>
        <dbReference type="ARBA" id="ARBA00044757"/>
    </source>
</evidence>
<comment type="caution">
    <text evidence="9">The sequence shown here is derived from an EMBL/GenBank/DDBJ whole genome shotgun (WGS) entry which is preliminary data.</text>
</comment>
<sequence length="1012" mass="109790">MWCLRGDVGAKPQRDFCLLPGTYVVGRLGTEIELDDKSVSRKHAKFTLPTSASATSFVLDDLKSKFGTSLDGQKLAAGSSVKVTEGTVVTFGNHCSFRAQRLQHHLLLLGSSSRSKEAAATATSLGWSSTQQWRPSCSIAVCCEASAAAVTSGQAACALLKGLPFVKLSWLQAWAVRSKPADPAPVPEDHLAAVSMPSTSGQASSICDMKLQRQGLLSSFSLEWKQSVAQEHDDLREATRLAGTDTSTSVEARACNLQAVQVLPDEASGHGQSQPWTTPHDLLVAIATGSIGGLVHNAEPASTAQQLPLHSTPSQAQQVGNRRKRQQPVSDGDVSTKRSRQGNPAVPDSPPHALRPDPSSHALCAMPSSAWHPAPIPSAQAPHAASEGPRQPPEASIATTLTRSGFNKRRREQSSAAGAAAGGPTGAGDEVEDHAAPPAQRPRTQAATPATPVTCREDDDMGGQVVRSPEAALRQEPGLPQEDVPDQDVNVVYEPLIKQVQAISVRCVQTPLQPSNVGQNFKAFRKIWPQGHGEVRPKIGYAPAAYSDTAVDAEAFLRSEQERRSSNRAADELFNARLASKKPAASARGLVVKISSLQSFGFLAGGPFKSTMATANLEQLSTKTISELKQICRDQGKLVSGNKTTLLQRIVYEAAIPLKGHKSAVADTDLSKTLPDTAGPWLRKCVTTWGLQAPFNTSLEEEHWQHYYQERKALDHRYTEACKPYDDQEENNTTADDKNQPVASTWQEDFPLPKMGPVCSRPLDDNPEMELISMQEQIVKRLSSCLRGCKGLANRAELRKSIKGSFYFLGYWVFWEDCQQPRTIETTARLYAPSGTGMAIDLNYSWHFRMRSTWVEEFSSLHVGVRTKMHPAEPTSTAAMSTVYDMCIDEDTTVQKRSLTTKKNLEGICQALFGQPKTLSARKIFSLTLLAGTLGAYGDDCDWVFRLSRRRFKLAEGEESEDRSGDDADSGNDEILKKGKKRRAGRGPFGSLYAGSDGDCSDADHENACACM</sequence>
<gene>
    <name evidence="9" type="ORF">WJX74_005349</name>
</gene>
<dbReference type="InterPro" id="IPR040227">
    <property type="entry name" value="Nibrin-rel"/>
</dbReference>
<protein>
    <submittedName>
        <fullName evidence="9">Uncharacterized protein</fullName>
    </submittedName>
</protein>
<dbReference type="CDD" id="cd22667">
    <property type="entry name" value="FHA_NBN"/>
    <property type="match status" value="1"/>
</dbReference>
<accession>A0AAW1SBI0</accession>
<evidence type="ECO:0000313" key="9">
    <source>
        <dbReference type="EMBL" id="KAK9842987.1"/>
    </source>
</evidence>
<keyword evidence="10" id="KW-1185">Reference proteome</keyword>
<evidence type="ECO:0000256" key="2">
    <source>
        <dbReference type="ARBA" id="ARBA00022763"/>
    </source>
</evidence>
<dbReference type="PROSITE" id="PS50006">
    <property type="entry name" value="FHA_DOMAIN"/>
    <property type="match status" value="1"/>
</dbReference>
<dbReference type="PANTHER" id="PTHR12162:SF0">
    <property type="entry name" value="NIBRIN"/>
    <property type="match status" value="1"/>
</dbReference>
<evidence type="ECO:0000313" key="10">
    <source>
        <dbReference type="Proteomes" id="UP001438707"/>
    </source>
</evidence>
<dbReference type="EMBL" id="JALJOS010000002">
    <property type="protein sequence ID" value="KAK9842987.1"/>
    <property type="molecule type" value="Genomic_DNA"/>
</dbReference>
<dbReference type="GO" id="GO:0003684">
    <property type="term" value="F:damaged DNA binding"/>
    <property type="evidence" value="ECO:0007669"/>
    <property type="project" value="TreeGrafter"/>
</dbReference>
<comment type="subcellular location">
    <subcellularLocation>
        <location evidence="1">Nucleus</location>
    </subcellularLocation>
</comment>
<dbReference type="InterPro" id="IPR036361">
    <property type="entry name" value="SAP_dom_sf"/>
</dbReference>
<dbReference type="InterPro" id="IPR008984">
    <property type="entry name" value="SMAD_FHA_dom_sf"/>
</dbReference>
<dbReference type="GO" id="GO:0007095">
    <property type="term" value="P:mitotic G2 DNA damage checkpoint signaling"/>
    <property type="evidence" value="ECO:0007669"/>
    <property type="project" value="InterPro"/>
</dbReference>
<dbReference type="PANTHER" id="PTHR12162">
    <property type="entry name" value="NIBRIN-RELATED"/>
    <property type="match status" value="1"/>
</dbReference>
<evidence type="ECO:0000256" key="3">
    <source>
        <dbReference type="ARBA" id="ARBA00023204"/>
    </source>
</evidence>
<feature type="domain" description="SAP" evidence="8">
    <location>
        <begin position="620"/>
        <end position="654"/>
    </location>
</feature>
<keyword evidence="4" id="KW-0539">Nucleus</keyword>
<dbReference type="SMART" id="SM00240">
    <property type="entry name" value="FHA"/>
    <property type="match status" value="1"/>
</dbReference>
<dbReference type="Gene3D" id="2.60.200.20">
    <property type="match status" value="1"/>
</dbReference>
<feature type="region of interest" description="Disordered" evidence="6">
    <location>
        <begin position="956"/>
        <end position="1002"/>
    </location>
</feature>
<keyword evidence="3" id="KW-0234">DNA repair</keyword>
<dbReference type="GO" id="GO:0030870">
    <property type="term" value="C:Mre11 complex"/>
    <property type="evidence" value="ECO:0007669"/>
    <property type="project" value="InterPro"/>
</dbReference>
<dbReference type="InterPro" id="IPR003034">
    <property type="entry name" value="SAP_dom"/>
</dbReference>
<evidence type="ECO:0000259" key="8">
    <source>
        <dbReference type="PROSITE" id="PS50800"/>
    </source>
</evidence>
<feature type="compositionally biased region" description="Low complexity" evidence="6">
    <location>
        <begin position="436"/>
        <end position="452"/>
    </location>
</feature>
<organism evidence="9 10">
    <name type="scientific">Apatococcus lobatus</name>
    <dbReference type="NCBI Taxonomy" id="904363"/>
    <lineage>
        <taxon>Eukaryota</taxon>
        <taxon>Viridiplantae</taxon>
        <taxon>Chlorophyta</taxon>
        <taxon>core chlorophytes</taxon>
        <taxon>Trebouxiophyceae</taxon>
        <taxon>Chlorellales</taxon>
        <taxon>Chlorellaceae</taxon>
        <taxon>Apatococcus</taxon>
    </lineage>
</organism>
<dbReference type="AlphaFoldDB" id="A0AAW1SBI0"/>
<evidence type="ECO:0000256" key="1">
    <source>
        <dbReference type="ARBA" id="ARBA00004123"/>
    </source>
</evidence>
<dbReference type="Pfam" id="PF00498">
    <property type="entry name" value="FHA"/>
    <property type="match status" value="1"/>
</dbReference>
<evidence type="ECO:0000259" key="7">
    <source>
        <dbReference type="PROSITE" id="PS50006"/>
    </source>
</evidence>
<feature type="region of interest" description="Disordered" evidence="6">
    <location>
        <begin position="301"/>
        <end position="463"/>
    </location>
</feature>
<feature type="compositionally biased region" description="Polar residues" evidence="6">
    <location>
        <begin position="301"/>
        <end position="320"/>
    </location>
</feature>
<evidence type="ECO:0000256" key="4">
    <source>
        <dbReference type="ARBA" id="ARBA00023242"/>
    </source>
</evidence>